<dbReference type="InterPro" id="IPR020806">
    <property type="entry name" value="PKS_PP-bd"/>
</dbReference>
<sequence length="2708" mass="292905">MSSSACSASWTPCPRKNYARCWIESRSMTDNAAALEALKQTIIQNRMKQRIALHAEESRKQGIPRADRSQPLPLSWAQQRLWFLDQLDHTAGAAYHLQAALRLIGRLDQAALRSTLDRIVARHESLRTVFVSADGEPRQTIVAADAGFALVEQDWRALDPVAQRAALDALLATEAQAPFDLRNGPLYRGHLLSLSESEHVLLVTQHHIISDGWSTAVLIREVGALYSAFCRGEPDPLPPLPIQYADYAAWQRQWLKGEVLQRQLDFWTGHLRGAPALLELPTDRPRPASQTYVGDGIDLSLTAELSTGLRALSQRHGTTLFMTLLAAWSILLARLSGQHDIVIGSPVANRTRAEIEPLVGFFVNTLALRVDLQADPSVAALLAQVRATTLEAYAHQDLPFEQVVEALQPERNLSYSPVFQVLLSMNNAVGEEALQLPGLTAKKVETAHGSAHFDLDLSFIDSGKGLTGKFIYSTSLFDRETICRFNAYLVAILNAMVADDTQPVSRLPLLSPAERSQVLHGFNATQAAYPQQALIHGLFAAQAARQPDAPAVECDGQVLSYGELNRRANRLAHRLIGLGVCPDERVALCTERSVDLVVGVLGILKAGGAYVPLDPAYPAERLAYMLADSAPMAVVTQAALHAQLPMLASAAAPVLVLEDLAHDAATATHDPVVPGLHARHLAYVIYTSGSTGQPKGVMVEHRSAVNFWQVMTRTTHRQCPVNARVALNAAFSFDMSLKGLLQLLSGHCLVLIPQALRANAAALVGFLEQQRIDAVDSTPSQLEAWLAAGLLAPGARRPRSVLLGGEAIGPHLWERLRASTQVGFHNMYGPTECTVDATIEDVAASTGGPAIGKPIANARIYLLDVQGQPVPIGVAGEIHIGGVGVARGYLHRPELTAQRFLDDPFAQEAGARMYRTGDLGRWRADGTLEYLGRNDFQVKVRGFRIELGEIEARLVACAGVREAVVLAREDVPGDQRLVAYLVAEVGVELSAAALRETLAQALPEYMVPNAFVTLEALPLTPNGKLDRKALPVPGQAAVASRAYEAPVGEVEQAIATIWQELLGLEQVGRQDNFFELGGHSLLVIGLIEQLRQRGLSADVRSVFMAPTLGALAEQIVLAASALLRDTVPPNRITPATVAITPDLLPLASLTQAEIDRLVESVPGGVANVQDIYPLAPLQEGILFHHLLEHDNSGDTYLLCTVVAFDGRARLDAFLDALQQVIDRHDILRSAVHWEELAKPMQVVQRRAVLPVHELTLSADAPAQAQLLAQTDPRRMRLDLRQAPILAAYVARDPATGDWLLALMNHHIVCDHIAQDLILSEIQAVLQGQQATLPAPMPYRDFIARALAVSEAEHESYFRAELGDVAEPTAPFGVLDVQAENAGELDEARQRLDETLAQRIRETARQQGVTPAVLFHLAWARVLAQCCGRDDVVFGTVLSGRLQETEGAEQVVGMFINTLPIRLPLAGLGVAEAVQDTYRRLGALLPHEQTPLALAQRCSGVQSPAPLFTSLLNYRHSHEVSEPDEVAAKVSAWEGVWVVDGFARTNYPLTVSVDDLGQGFGLAIWSVPGIDSARVLGYVERAIAALVQALAEDPQRSLTQLGVLSPEERELVVYDFNATQADYPHDQPIHVLFEAQAVRQPQAVALDGAGELVSYDALNRRANRVAQRLIALGVRPDDRIALCMERSVGMVVALLGILKAGGAYVPLDPSYPAERLSYLLADIAPAAILVQSTLRERLPSTAAHASVLVLDEIEVAPLPAAVPDPIVPGLTSRHLAYVLYTSGSTGQPKGVMVEHRSVVRLAVNASYAPLSPDDCVAHCANPAFDASTWEIWGGLLNGARLLVVAQEDVLDPQALNRVLVEGKASALWMTAGLFNEYVNVLGLAFAGLKYLLVGGDVLDPRSVARVLNGALPPRHLLNGYGPTEATTFATTFEIATLPDAARTIPIGRPIANTLVYVLGPHGDPVPVGVAGEIHVGGPGVARGYLNKPELTAQRFLVDPFAADPEARMYRTGDLGRWLPDGTLDYLGRNDLQVKIRGLRIELGEIEARLVACDGVAKAVVIAREDAGGDKRLLAYVVPQVGAEVTAAALRASLSRVLPEYMVPGAFVTLEALPLTPNGKLDRQALPAPDQAAVASLAYEAPVGELEQAIAAIWQDLLGIERVGRHDHFFELGGHSLLAVRLVTRLRAALGVELTLRDVFAQPTPAALARTVPNAAASAQGAILSVPRGEALPLSWAQQRLWFLDQLDHTASASYHIVTALRLTGLLDRTALQASLDRIVARHESLRTTFVTVEGEPWQRIAAADSGFALAEHDLCGMDSTAQQAAIDALGATTARAPFDLARGPLIRGHLLALGEREHVLLVSQHHIISDGWSIGILVREVAALYAAFCQGEPDPLPPLPIQYADYAAWQRRWLQGEVLQTQLEFWRKHLAAAPALLELPTDLPRPAVQRYRGNRVPVQLSADLSAALRAFSQRHNVTLYMTLHAAWASLLSRLSGQHDIVIGSPVANRPRAETESLIGFFVNTLALRVDLRADPSVAALLAQVSATTLEAYAHQDLPFEQVVEALQPERNLSYSPVFQAWLNLNNAPGAGELDLPGLTLENLDTEQRTARVDLSLSLTDMPMGLTGSLVYATDLFVHQTAQRIVGHWTTLLAAMVADDTQPVSRLPLLSPAERSQVLHGFNATQAAYPQQALIHGLFAAQAARQPDAP</sequence>
<keyword evidence="7" id="KW-1185">Reference proteome</keyword>
<feature type="non-terminal residue" evidence="6">
    <location>
        <position position="2708"/>
    </location>
</feature>
<dbReference type="Pfam" id="PF00550">
    <property type="entry name" value="PP-binding"/>
    <property type="match status" value="2"/>
</dbReference>
<name>A0ABW9Q0N5_9XANT</name>
<evidence type="ECO:0000313" key="6">
    <source>
        <dbReference type="EMBL" id="MRH77086.1"/>
    </source>
</evidence>
<keyword evidence="2" id="KW-0596">Phosphopantetheine</keyword>
<dbReference type="InterPro" id="IPR009081">
    <property type="entry name" value="PP-bd_ACP"/>
</dbReference>
<dbReference type="InterPro" id="IPR001242">
    <property type="entry name" value="Condensation_dom"/>
</dbReference>
<accession>A0ABW9Q0N5</accession>
<dbReference type="PANTHER" id="PTHR45527:SF1">
    <property type="entry name" value="FATTY ACID SYNTHASE"/>
    <property type="match status" value="1"/>
</dbReference>
<dbReference type="InterPro" id="IPR023213">
    <property type="entry name" value="CAT-like_dom_sf"/>
</dbReference>
<feature type="domain" description="Aminoacyl-transfer RNA synthetases class-II family profile" evidence="5">
    <location>
        <begin position="1281"/>
        <end position="1705"/>
    </location>
</feature>
<dbReference type="NCBIfam" id="TIGR01733">
    <property type="entry name" value="AA-adenyl-dom"/>
    <property type="match status" value="2"/>
</dbReference>
<evidence type="ECO:0000313" key="7">
    <source>
        <dbReference type="Proteomes" id="UP000437931"/>
    </source>
</evidence>
<keyword evidence="3" id="KW-0597">Phosphoprotein</keyword>
<dbReference type="InterPro" id="IPR006195">
    <property type="entry name" value="aa-tRNA-synth_II"/>
</dbReference>
<comment type="cofactor">
    <cofactor evidence="1">
        <name>pantetheine 4'-phosphate</name>
        <dbReference type="ChEBI" id="CHEBI:47942"/>
    </cofactor>
</comment>
<dbReference type="EMBL" id="WJPM01000035">
    <property type="protein sequence ID" value="MRH77086.1"/>
    <property type="molecule type" value="Genomic_DNA"/>
</dbReference>
<dbReference type="CDD" id="cd19531">
    <property type="entry name" value="LCL_NRPS-like"/>
    <property type="match status" value="2"/>
</dbReference>
<dbReference type="InterPro" id="IPR025110">
    <property type="entry name" value="AMP-bd_C"/>
</dbReference>
<organism evidence="6 7">
    <name type="scientific">Xanthomonas sontii</name>
    <dbReference type="NCBI Taxonomy" id="2650745"/>
    <lineage>
        <taxon>Bacteria</taxon>
        <taxon>Pseudomonadati</taxon>
        <taxon>Pseudomonadota</taxon>
        <taxon>Gammaproteobacteria</taxon>
        <taxon>Lysobacterales</taxon>
        <taxon>Lysobacteraceae</taxon>
        <taxon>Xanthomonas</taxon>
    </lineage>
</organism>
<feature type="domain" description="Carrier" evidence="4">
    <location>
        <begin position="2139"/>
        <end position="2214"/>
    </location>
</feature>
<dbReference type="Pfam" id="PF00501">
    <property type="entry name" value="AMP-binding"/>
    <property type="match status" value="2"/>
</dbReference>
<dbReference type="Gene3D" id="3.30.559.30">
    <property type="entry name" value="Nonribosomal peptide synthetase, condensation domain"/>
    <property type="match status" value="3"/>
</dbReference>
<dbReference type="InterPro" id="IPR045851">
    <property type="entry name" value="AMP-bd_C_sf"/>
</dbReference>
<dbReference type="Gene3D" id="3.30.559.10">
    <property type="entry name" value="Chloramphenicol acetyltransferase-like domain"/>
    <property type="match status" value="3"/>
</dbReference>
<dbReference type="PROSITE" id="PS50075">
    <property type="entry name" value="CARRIER"/>
    <property type="match status" value="2"/>
</dbReference>
<dbReference type="Pfam" id="PF13193">
    <property type="entry name" value="AMP-binding_C"/>
    <property type="match status" value="2"/>
</dbReference>
<dbReference type="InterPro" id="IPR010071">
    <property type="entry name" value="AA_adenyl_dom"/>
</dbReference>
<dbReference type="Gene3D" id="3.40.50.980">
    <property type="match status" value="4"/>
</dbReference>
<proteinExistence type="predicted"/>
<dbReference type="NCBIfam" id="NF003417">
    <property type="entry name" value="PRK04813.1"/>
    <property type="match status" value="2"/>
</dbReference>
<dbReference type="SUPFAM" id="SSF52777">
    <property type="entry name" value="CoA-dependent acyltransferases"/>
    <property type="match status" value="6"/>
</dbReference>
<dbReference type="CDD" id="cd12117">
    <property type="entry name" value="A_NRPS_Srf_like"/>
    <property type="match status" value="1"/>
</dbReference>
<dbReference type="Proteomes" id="UP000437931">
    <property type="component" value="Unassembled WGS sequence"/>
</dbReference>
<dbReference type="CDD" id="cd05930">
    <property type="entry name" value="A_NRPS"/>
    <property type="match status" value="1"/>
</dbReference>
<evidence type="ECO:0000259" key="5">
    <source>
        <dbReference type="PROSITE" id="PS50862"/>
    </source>
</evidence>
<dbReference type="PANTHER" id="PTHR45527">
    <property type="entry name" value="NONRIBOSOMAL PEPTIDE SYNTHETASE"/>
    <property type="match status" value="1"/>
</dbReference>
<evidence type="ECO:0000259" key="4">
    <source>
        <dbReference type="PROSITE" id="PS50075"/>
    </source>
</evidence>
<dbReference type="SMART" id="SM00823">
    <property type="entry name" value="PKS_PP"/>
    <property type="match status" value="2"/>
</dbReference>
<dbReference type="Gene3D" id="1.10.1200.10">
    <property type="entry name" value="ACP-like"/>
    <property type="match status" value="2"/>
</dbReference>
<dbReference type="Gene3D" id="2.30.38.10">
    <property type="entry name" value="Luciferase, Domain 3"/>
    <property type="match status" value="2"/>
</dbReference>
<dbReference type="SUPFAM" id="SSF56801">
    <property type="entry name" value="Acetyl-CoA synthetase-like"/>
    <property type="match status" value="2"/>
</dbReference>
<dbReference type="PROSITE" id="PS00455">
    <property type="entry name" value="AMP_BINDING"/>
    <property type="match status" value="2"/>
</dbReference>
<feature type="domain" description="Carrier" evidence="4">
    <location>
        <begin position="1045"/>
        <end position="1119"/>
    </location>
</feature>
<dbReference type="Gene3D" id="3.30.300.30">
    <property type="match status" value="2"/>
</dbReference>
<protein>
    <submittedName>
        <fullName evidence="6">Amino acid adenylation domain-containing protein</fullName>
    </submittedName>
</protein>
<dbReference type="CDD" id="cd19544">
    <property type="entry name" value="E-C_NRPS"/>
    <property type="match status" value="1"/>
</dbReference>
<dbReference type="SUPFAM" id="SSF47336">
    <property type="entry name" value="ACP-like"/>
    <property type="match status" value="2"/>
</dbReference>
<dbReference type="InterPro" id="IPR006162">
    <property type="entry name" value="Ppantetheine_attach_site"/>
</dbReference>
<gene>
    <name evidence="6" type="ORF">GIY22_20875</name>
</gene>
<evidence type="ECO:0000256" key="1">
    <source>
        <dbReference type="ARBA" id="ARBA00001957"/>
    </source>
</evidence>
<dbReference type="InterPro" id="IPR036736">
    <property type="entry name" value="ACP-like_sf"/>
</dbReference>
<dbReference type="PROSITE" id="PS00012">
    <property type="entry name" value="PHOSPHOPANTETHEINE"/>
    <property type="match status" value="2"/>
</dbReference>
<evidence type="ECO:0000256" key="3">
    <source>
        <dbReference type="ARBA" id="ARBA00022553"/>
    </source>
</evidence>
<comment type="caution">
    <text evidence="6">The sequence shown here is derived from an EMBL/GenBank/DDBJ whole genome shotgun (WGS) entry which is preliminary data.</text>
</comment>
<dbReference type="InterPro" id="IPR000873">
    <property type="entry name" value="AMP-dep_synth/lig_dom"/>
</dbReference>
<evidence type="ECO:0000256" key="2">
    <source>
        <dbReference type="ARBA" id="ARBA00022450"/>
    </source>
</evidence>
<dbReference type="PROSITE" id="PS50862">
    <property type="entry name" value="AA_TRNA_LIGASE_II"/>
    <property type="match status" value="1"/>
</dbReference>
<reference evidence="7" key="1">
    <citation type="submission" date="2019-11" db="EMBL/GenBank/DDBJ databases">
        <title>First report of rice panicle blight caused by Xanthomonas sp. in Iran.</title>
        <authorList>
            <person name="Mirghasempour S.A."/>
            <person name="Huang S."/>
            <person name="Brady C.L."/>
            <person name="Studholme D.J."/>
        </authorList>
    </citation>
    <scope>NUCLEOTIDE SEQUENCE [LARGE SCALE GENOMIC DNA]</scope>
    <source>
        <strain evidence="7">SAM114</strain>
    </source>
</reference>
<dbReference type="Pfam" id="PF00668">
    <property type="entry name" value="Condensation"/>
    <property type="match status" value="3"/>
</dbReference>
<dbReference type="InterPro" id="IPR020845">
    <property type="entry name" value="AMP-binding_CS"/>
</dbReference>